<organism evidence="1 2">
    <name type="scientific">Limnobacter litoralis</name>
    <dbReference type="NCBI Taxonomy" id="481366"/>
    <lineage>
        <taxon>Bacteria</taxon>
        <taxon>Pseudomonadati</taxon>
        <taxon>Pseudomonadota</taxon>
        <taxon>Betaproteobacteria</taxon>
        <taxon>Burkholderiales</taxon>
        <taxon>Burkholderiaceae</taxon>
        <taxon>Limnobacter</taxon>
    </lineage>
</organism>
<gene>
    <name evidence="1" type="ORF">GCM10007875_22230</name>
</gene>
<keyword evidence="2" id="KW-1185">Reference proteome</keyword>
<reference evidence="2" key="1">
    <citation type="journal article" date="2019" name="Int. J. Syst. Evol. Microbiol.">
        <title>The Global Catalogue of Microorganisms (GCM) 10K type strain sequencing project: providing services to taxonomists for standard genome sequencing and annotation.</title>
        <authorList>
            <consortium name="The Broad Institute Genomics Platform"/>
            <consortium name="The Broad Institute Genome Sequencing Center for Infectious Disease"/>
            <person name="Wu L."/>
            <person name="Ma J."/>
        </authorList>
    </citation>
    <scope>NUCLEOTIDE SEQUENCE [LARGE SCALE GENOMIC DNA]</scope>
    <source>
        <strain evidence="2">NBRC 105857</strain>
    </source>
</reference>
<dbReference type="RefSeq" id="WP_284281851.1">
    <property type="nucleotide sequence ID" value="NZ_BSOJ01000027.1"/>
</dbReference>
<dbReference type="Proteomes" id="UP001156664">
    <property type="component" value="Unassembled WGS sequence"/>
</dbReference>
<accession>A0ABQ5YSU0</accession>
<sequence length="121" mass="13481">MKVAILEDSAPFQILIEHYVLQAHPAAQIEFFDKGDVLLKRIGNQSFDLVVADLDLWHCESAITISALEALMESDPTELVVFSVGNTVAEPLLNKWEGWVRQICGFSGDQTLLRVLNELAL</sequence>
<protein>
    <recommendedName>
        <fullName evidence="3">Response regulatory domain-containing protein</fullName>
    </recommendedName>
</protein>
<evidence type="ECO:0000313" key="1">
    <source>
        <dbReference type="EMBL" id="GLR27132.1"/>
    </source>
</evidence>
<comment type="caution">
    <text evidence="1">The sequence shown here is derived from an EMBL/GenBank/DDBJ whole genome shotgun (WGS) entry which is preliminary data.</text>
</comment>
<dbReference type="Gene3D" id="3.40.50.2300">
    <property type="match status" value="1"/>
</dbReference>
<proteinExistence type="predicted"/>
<evidence type="ECO:0000313" key="2">
    <source>
        <dbReference type="Proteomes" id="UP001156664"/>
    </source>
</evidence>
<name>A0ABQ5YSU0_9BURK</name>
<evidence type="ECO:0008006" key="3">
    <source>
        <dbReference type="Google" id="ProtNLM"/>
    </source>
</evidence>
<dbReference type="EMBL" id="BSOJ01000027">
    <property type="protein sequence ID" value="GLR27132.1"/>
    <property type="molecule type" value="Genomic_DNA"/>
</dbReference>